<gene>
    <name evidence="1" type="ORF">O1611_g6963</name>
</gene>
<organism evidence="1 2">
    <name type="scientific">Lasiodiplodia mahajangana</name>
    <dbReference type="NCBI Taxonomy" id="1108764"/>
    <lineage>
        <taxon>Eukaryota</taxon>
        <taxon>Fungi</taxon>
        <taxon>Dikarya</taxon>
        <taxon>Ascomycota</taxon>
        <taxon>Pezizomycotina</taxon>
        <taxon>Dothideomycetes</taxon>
        <taxon>Dothideomycetes incertae sedis</taxon>
        <taxon>Botryosphaeriales</taxon>
        <taxon>Botryosphaeriaceae</taxon>
        <taxon>Lasiodiplodia</taxon>
    </lineage>
</organism>
<name>A0ACC2JGT2_9PEZI</name>
<keyword evidence="2" id="KW-1185">Reference proteome</keyword>
<dbReference type="Proteomes" id="UP001153332">
    <property type="component" value="Unassembled WGS sequence"/>
</dbReference>
<evidence type="ECO:0000313" key="2">
    <source>
        <dbReference type="Proteomes" id="UP001153332"/>
    </source>
</evidence>
<proteinExistence type="predicted"/>
<sequence>MSLPSRHQKQLRDTSKLGIFKRHRQKRCNSFPPTKLVARGIDKPLPSTPLASKVKGLKGRSWLSREFKPEPVSQEPNSRVPLDVEGYESDEEDRRNGVPITYSPCCYIISQASMKRELEAEFRRLKHHGEELSKSLAQRKEEYRQLCESFSQSSNLSSSQWEGFSAFSDAYFNIREELFTVQEEMGHIHAQLRLFLDHSPPHDSWLEEEDILVWAPEEATGQQAALEWGGVDYGTTI</sequence>
<evidence type="ECO:0000313" key="1">
    <source>
        <dbReference type="EMBL" id="KAJ8126675.1"/>
    </source>
</evidence>
<protein>
    <submittedName>
        <fullName evidence="1">Uncharacterized protein</fullName>
    </submittedName>
</protein>
<reference evidence="1" key="1">
    <citation type="submission" date="2022-12" db="EMBL/GenBank/DDBJ databases">
        <title>Genome Sequence of Lasiodiplodia mahajangana.</title>
        <authorList>
            <person name="Buettner E."/>
        </authorList>
    </citation>
    <scope>NUCLEOTIDE SEQUENCE</scope>
    <source>
        <strain evidence="1">VT137</strain>
    </source>
</reference>
<dbReference type="EMBL" id="JAPUUL010001747">
    <property type="protein sequence ID" value="KAJ8126675.1"/>
    <property type="molecule type" value="Genomic_DNA"/>
</dbReference>
<comment type="caution">
    <text evidence="1">The sequence shown here is derived from an EMBL/GenBank/DDBJ whole genome shotgun (WGS) entry which is preliminary data.</text>
</comment>
<accession>A0ACC2JGT2</accession>